<evidence type="ECO:0000313" key="2">
    <source>
        <dbReference type="Proteomes" id="UP001242368"/>
    </source>
</evidence>
<reference evidence="2" key="1">
    <citation type="journal article" date="2019" name="Int. J. Syst. Evol. Microbiol.">
        <title>The Global Catalogue of Microorganisms (GCM) 10K type strain sequencing project: providing services to taxonomists for standard genome sequencing and annotation.</title>
        <authorList>
            <consortium name="The Broad Institute Genomics Platform"/>
            <consortium name="The Broad Institute Genome Sequencing Center for Infectious Disease"/>
            <person name="Wu L."/>
            <person name="Ma J."/>
        </authorList>
    </citation>
    <scope>NUCLEOTIDE SEQUENCE [LARGE SCALE GENOMIC DNA]</scope>
    <source>
        <strain evidence="2">CECT 7184</strain>
    </source>
</reference>
<proteinExistence type="predicted"/>
<accession>A0ABT8CYF6</accession>
<dbReference type="RefSeq" id="WP_290364522.1">
    <property type="nucleotide sequence ID" value="NZ_JAUFQU010000001.1"/>
</dbReference>
<dbReference type="EMBL" id="JAUFQU010000001">
    <property type="protein sequence ID" value="MDN3708668.1"/>
    <property type="molecule type" value="Genomic_DNA"/>
</dbReference>
<dbReference type="InterPro" id="IPR022385">
    <property type="entry name" value="Rhs_assc_core"/>
</dbReference>
<organism evidence="1 2">
    <name type="scientific">Paenimyroides ceti</name>
    <dbReference type="NCBI Taxonomy" id="395087"/>
    <lineage>
        <taxon>Bacteria</taxon>
        <taxon>Pseudomonadati</taxon>
        <taxon>Bacteroidota</taxon>
        <taxon>Flavobacteriia</taxon>
        <taxon>Flavobacteriales</taxon>
        <taxon>Flavobacteriaceae</taxon>
        <taxon>Paenimyroides</taxon>
    </lineage>
</organism>
<dbReference type="Proteomes" id="UP001242368">
    <property type="component" value="Unassembled WGS sequence"/>
</dbReference>
<sequence>MDNNQVVYADGNNNGVIEPTEILEEHHYYPFGFEHQNYSTITGNTRYKYTFGGKEFQPEKDMNIYNFGARNYDPALGRWMNIDPLAEQYWNMNPYGYALGNNAMGKDISGFLVEAHKSNTSTTSNSARYNENEKIDWQYLKSSKPYLGKIRYAKYHYHSHPDNSLASDDDKLNFKGKSIPHFIISKKYNQQYNDVNVFEAKSR</sequence>
<gene>
    <name evidence="1" type="ORF">QW060_16320</name>
</gene>
<protein>
    <submittedName>
        <fullName evidence="1">RHS repeat-associated core domain-containing protein</fullName>
    </submittedName>
</protein>
<keyword evidence="2" id="KW-1185">Reference proteome</keyword>
<comment type="caution">
    <text evidence="1">The sequence shown here is derived from an EMBL/GenBank/DDBJ whole genome shotgun (WGS) entry which is preliminary data.</text>
</comment>
<dbReference type="Gene3D" id="2.180.10.10">
    <property type="entry name" value="RHS repeat-associated core"/>
    <property type="match status" value="1"/>
</dbReference>
<evidence type="ECO:0000313" key="1">
    <source>
        <dbReference type="EMBL" id="MDN3708668.1"/>
    </source>
</evidence>
<dbReference type="NCBIfam" id="TIGR03696">
    <property type="entry name" value="Rhs_assc_core"/>
    <property type="match status" value="1"/>
</dbReference>
<name>A0ABT8CYF6_9FLAO</name>